<dbReference type="Proteomes" id="UP000202176">
    <property type="component" value="Segment"/>
</dbReference>
<reference evidence="1 2" key="1">
    <citation type="journal article" date="2014" name="Proc. Natl. Acad. Sci. U.S.A.">
        <title>Thirty-thousand-year-old distant relative of giant icosahedral DNA viruses with a pandoravirus morphology.</title>
        <authorList>
            <person name="Legendre M."/>
            <person name="Bartoli J."/>
            <person name="Shmakova L."/>
            <person name="Jeudy S."/>
            <person name="Labadie K."/>
            <person name="Adrait A."/>
            <person name="Lescot M."/>
            <person name="Poirot O."/>
            <person name="Bertaux L."/>
            <person name="Bruley C."/>
            <person name="Coute Y."/>
            <person name="Rivkina E."/>
            <person name="Abergel C."/>
            <person name="Claverie J.M."/>
        </authorList>
    </citation>
    <scope>NUCLEOTIDE SEQUENCE [LARGE SCALE GENOMIC DNA]</scope>
    <source>
        <strain evidence="1">P1084-T</strain>
    </source>
</reference>
<organism evidence="1 2">
    <name type="scientific">Pithovirus sibericum</name>
    <dbReference type="NCBI Taxonomy" id="1450746"/>
    <lineage>
        <taxon>Viruses</taxon>
        <taxon>Pithoviruses</taxon>
        <taxon>Orthopithovirinae</taxon>
        <taxon>Alphapithovirus</taxon>
        <taxon>Alphapithovirus sibericum</taxon>
    </lineage>
</organism>
<name>W5S500_9VIRU</name>
<evidence type="ECO:0000313" key="2">
    <source>
        <dbReference type="Proteomes" id="UP000202176"/>
    </source>
</evidence>
<dbReference type="GeneID" id="18266257"/>
<proteinExistence type="predicted"/>
<sequence>MSLQPLSLQNRLLYSYPYPRLLEMIEKYPQFEVLINDDEFWREKAKLDLGISDWYWDLPFREGNPASRYLSLLSQKSVEVGSEEFIDPNLCLRRSSKLGNGKLFSYFEEILFSEGLDADYEHAFYSALEGGQIEFALSIRSKSNPSFSESVVASSKSGNEETFLFVWNDFSIKNLDDESSDRAKIEALKNSYSFFLFVSRYLNGTKISYFNATSEDVEQIAKASSVDGVSSISEWILDSGEEISVYRAAFVTSDLNLLQFARENFPISDEDEQFARFTAMAELDDVVRFQSVVPIVYSADILDVSGQLSVRFSSFSVLEFIVNNSDPVLPLTLEESYRIGDFSLVQRLLPSDNQESFLAYSKGLENAASSANFAIIEFLTESVQNPSAIEYLRDSLSSEGFYQAAEIPDQRLSETEANYL</sequence>
<dbReference type="EMBL" id="KF740664">
    <property type="protein sequence ID" value="AHH01796.1"/>
    <property type="molecule type" value="Genomic_DNA"/>
</dbReference>
<protein>
    <submittedName>
        <fullName evidence="1">Uncharacterized protein</fullName>
    </submittedName>
</protein>
<evidence type="ECO:0000313" key="1">
    <source>
        <dbReference type="EMBL" id="AHH01796.1"/>
    </source>
</evidence>
<dbReference type="RefSeq" id="YP_009001131.1">
    <property type="nucleotide sequence ID" value="NC_023423.1"/>
</dbReference>
<accession>W5S500</accession>
<dbReference type="KEGG" id="vg:18266257"/>
<keyword evidence="2" id="KW-1185">Reference proteome</keyword>
<gene>
    <name evidence="1" type="ORF">pv_229</name>
</gene>